<dbReference type="InterPro" id="IPR038740">
    <property type="entry name" value="BioF2-like_GNAT_dom"/>
</dbReference>
<feature type="non-terminal residue" evidence="2">
    <location>
        <position position="1"/>
    </location>
</feature>
<dbReference type="SUPFAM" id="SSF55729">
    <property type="entry name" value="Acyl-CoA N-acyltransferases (Nat)"/>
    <property type="match status" value="1"/>
</dbReference>
<accession>A0A382JQU0</accession>
<protein>
    <recommendedName>
        <fullName evidence="1">BioF2-like acetyltransferase domain-containing protein</fullName>
    </recommendedName>
</protein>
<sequence length="260" mass="30450">VFSLKRSYIPFYSKDFLDALLHLDLKGDKSKLYSESLDTLLLKTEGDKLLPVGGRNYVDYRAVSDKKKNVVDILIESDYKKLFIDSVRFDEVQALQEKTIGPNLSVDLIKGDISVLLEVPKTYDNYLSSLGRKRRHELKRKINKFNNEFPEYEVSCGVDKNHYLNFIDLHKQSSKEKKEFMTGDIESFFSRLIKIKGWKIYLLWINKKVVASCFCFENREAMYLYNSGKNIDFNEYSVGIFLTNFLISKSIKEKKKVFDF</sequence>
<proteinExistence type="predicted"/>
<feature type="domain" description="BioF2-like acetyltransferase" evidence="1">
    <location>
        <begin position="132"/>
        <end position="260"/>
    </location>
</feature>
<name>A0A382JQU0_9ZZZZ</name>
<dbReference type="Pfam" id="PF13480">
    <property type="entry name" value="Acetyltransf_6"/>
    <property type="match status" value="1"/>
</dbReference>
<evidence type="ECO:0000259" key="1">
    <source>
        <dbReference type="Pfam" id="PF13480"/>
    </source>
</evidence>
<organism evidence="2">
    <name type="scientific">marine metagenome</name>
    <dbReference type="NCBI Taxonomy" id="408172"/>
    <lineage>
        <taxon>unclassified sequences</taxon>
        <taxon>metagenomes</taxon>
        <taxon>ecological metagenomes</taxon>
    </lineage>
</organism>
<gene>
    <name evidence="2" type="ORF">METZ01_LOCUS266231</name>
</gene>
<dbReference type="AlphaFoldDB" id="A0A382JQU0"/>
<feature type="non-terminal residue" evidence="2">
    <location>
        <position position="260"/>
    </location>
</feature>
<dbReference type="EMBL" id="UINC01075318">
    <property type="protein sequence ID" value="SVC13377.1"/>
    <property type="molecule type" value="Genomic_DNA"/>
</dbReference>
<dbReference type="InterPro" id="IPR016181">
    <property type="entry name" value="Acyl_CoA_acyltransferase"/>
</dbReference>
<reference evidence="2" key="1">
    <citation type="submission" date="2018-05" db="EMBL/GenBank/DDBJ databases">
        <authorList>
            <person name="Lanie J.A."/>
            <person name="Ng W.-L."/>
            <person name="Kazmierczak K.M."/>
            <person name="Andrzejewski T.M."/>
            <person name="Davidsen T.M."/>
            <person name="Wayne K.J."/>
            <person name="Tettelin H."/>
            <person name="Glass J.I."/>
            <person name="Rusch D."/>
            <person name="Podicherti R."/>
            <person name="Tsui H.-C.T."/>
            <person name="Winkler M.E."/>
        </authorList>
    </citation>
    <scope>NUCLEOTIDE SEQUENCE</scope>
</reference>
<dbReference type="Gene3D" id="3.40.630.30">
    <property type="match status" value="1"/>
</dbReference>
<evidence type="ECO:0000313" key="2">
    <source>
        <dbReference type="EMBL" id="SVC13377.1"/>
    </source>
</evidence>